<dbReference type="GO" id="GO:0009252">
    <property type="term" value="P:peptidoglycan biosynthetic process"/>
    <property type="evidence" value="ECO:0007669"/>
    <property type="project" value="UniProtKB-KW"/>
</dbReference>
<gene>
    <name evidence="12" type="ORF">MNB_SUP05-5-955</name>
</gene>
<dbReference type="InterPro" id="IPR018365">
    <property type="entry name" value="Cell_cycle_FtsW-rel_CS"/>
</dbReference>
<proteinExistence type="inferred from homology"/>
<accession>A0A1W1CDN1</accession>
<evidence type="ECO:0000256" key="6">
    <source>
        <dbReference type="ARBA" id="ARBA00022960"/>
    </source>
</evidence>
<keyword evidence="8 11" id="KW-1133">Transmembrane helix</keyword>
<keyword evidence="5 11" id="KW-0812">Transmembrane</keyword>
<dbReference type="GO" id="GO:0015648">
    <property type="term" value="F:lipid-linked peptidoglycan transporter activity"/>
    <property type="evidence" value="ECO:0007669"/>
    <property type="project" value="TreeGrafter"/>
</dbReference>
<dbReference type="InterPro" id="IPR001182">
    <property type="entry name" value="FtsW/RodA"/>
</dbReference>
<keyword evidence="6" id="KW-0133">Cell shape</keyword>
<reference evidence="12" key="1">
    <citation type="submission" date="2016-10" db="EMBL/GenBank/DDBJ databases">
        <authorList>
            <person name="de Groot N.N."/>
        </authorList>
    </citation>
    <scope>NUCLEOTIDE SEQUENCE</scope>
</reference>
<dbReference type="GO" id="GO:0005886">
    <property type="term" value="C:plasma membrane"/>
    <property type="evidence" value="ECO:0007669"/>
    <property type="project" value="TreeGrafter"/>
</dbReference>
<dbReference type="GO" id="GO:0071555">
    <property type="term" value="P:cell wall organization"/>
    <property type="evidence" value="ECO:0007669"/>
    <property type="project" value="UniProtKB-KW"/>
</dbReference>
<evidence type="ECO:0000256" key="3">
    <source>
        <dbReference type="ARBA" id="ARBA00022676"/>
    </source>
</evidence>
<evidence type="ECO:0000256" key="7">
    <source>
        <dbReference type="ARBA" id="ARBA00022984"/>
    </source>
</evidence>
<name>A0A1W1CDN1_9ZZZZ</name>
<feature type="transmembrane region" description="Helical" evidence="11">
    <location>
        <begin position="333"/>
        <end position="354"/>
    </location>
</feature>
<feature type="transmembrane region" description="Helical" evidence="11">
    <location>
        <begin position="41"/>
        <end position="59"/>
    </location>
</feature>
<dbReference type="PROSITE" id="PS00428">
    <property type="entry name" value="FTSW_RODA_SPOVE"/>
    <property type="match status" value="1"/>
</dbReference>
<dbReference type="GO" id="GO:0051301">
    <property type="term" value="P:cell division"/>
    <property type="evidence" value="ECO:0007669"/>
    <property type="project" value="InterPro"/>
</dbReference>
<dbReference type="PANTHER" id="PTHR30474">
    <property type="entry name" value="CELL CYCLE PROTEIN"/>
    <property type="match status" value="1"/>
</dbReference>
<evidence type="ECO:0000256" key="1">
    <source>
        <dbReference type="ARBA" id="ARBA00004141"/>
    </source>
</evidence>
<organism evidence="12">
    <name type="scientific">hydrothermal vent metagenome</name>
    <dbReference type="NCBI Taxonomy" id="652676"/>
    <lineage>
        <taxon>unclassified sequences</taxon>
        <taxon>metagenomes</taxon>
        <taxon>ecological metagenomes</taxon>
    </lineage>
</organism>
<evidence type="ECO:0000313" key="12">
    <source>
        <dbReference type="EMBL" id="SFV63899.1"/>
    </source>
</evidence>
<dbReference type="Pfam" id="PF01098">
    <property type="entry name" value="FTSW_RODA_SPOVE"/>
    <property type="match status" value="1"/>
</dbReference>
<feature type="transmembrane region" description="Helical" evidence="11">
    <location>
        <begin position="12"/>
        <end position="35"/>
    </location>
</feature>
<evidence type="ECO:0000256" key="4">
    <source>
        <dbReference type="ARBA" id="ARBA00022679"/>
    </source>
</evidence>
<feature type="transmembrane region" description="Helical" evidence="11">
    <location>
        <begin position="158"/>
        <end position="176"/>
    </location>
</feature>
<dbReference type="EMBL" id="FPHJ01000041">
    <property type="protein sequence ID" value="SFV63899.1"/>
    <property type="molecule type" value="Genomic_DNA"/>
</dbReference>
<evidence type="ECO:0000256" key="9">
    <source>
        <dbReference type="ARBA" id="ARBA00023136"/>
    </source>
</evidence>
<dbReference type="GO" id="GO:0032153">
    <property type="term" value="C:cell division site"/>
    <property type="evidence" value="ECO:0007669"/>
    <property type="project" value="TreeGrafter"/>
</dbReference>
<comment type="subcellular location">
    <subcellularLocation>
        <location evidence="1">Membrane</location>
        <topology evidence="1">Multi-pass membrane protein</topology>
    </subcellularLocation>
</comment>
<dbReference type="HAMAP" id="MF_02079">
    <property type="entry name" value="PGT_RodA"/>
    <property type="match status" value="1"/>
</dbReference>
<keyword evidence="7" id="KW-0573">Peptidoglycan synthesis</keyword>
<feature type="transmembrane region" description="Helical" evidence="11">
    <location>
        <begin position="300"/>
        <end position="327"/>
    </location>
</feature>
<feature type="transmembrane region" description="Helical" evidence="11">
    <location>
        <begin position="267"/>
        <end position="288"/>
    </location>
</feature>
<feature type="transmembrane region" description="Helical" evidence="11">
    <location>
        <begin position="71"/>
        <end position="90"/>
    </location>
</feature>
<sequence>MNLRAIFHQLKIDIPLFISLMILAIFGLIILYSAAPSHILVVKQIIHLFLAIGVMIAIAQIPPYHIKRWTPYLLIIGIILLLLVLFFGTKINGAQRWLDLGFFRFQPSELLKIVVPIAIASILSESTLPPKPNKILLSFIAIMTVAFLIFKQPDLGTALLISSSGIFVLFFSGLSWKIIFGSLGIIIAILPIMWNFVLHSYQKQRVLTFLNPESDPYNTGYHIIQSKIAIGSGGISGKGYMQGSQSQLNFLPEHSTDFIFSVLSEEFGLIGVLVLLTIYAIIIYRCFVIAINTPDNFSRLLTAGLTMTFFTYIFVNIGMVSGLLPVVGMPLPFMSYGGTSLITLMISFGVIMSISQNKKYNG</sequence>
<evidence type="ECO:0000256" key="8">
    <source>
        <dbReference type="ARBA" id="ARBA00022989"/>
    </source>
</evidence>
<keyword evidence="3" id="KW-0328">Glycosyltransferase</keyword>
<keyword evidence="2" id="KW-1003">Cell membrane</keyword>
<dbReference type="InterPro" id="IPR011923">
    <property type="entry name" value="RodA/MrdB"/>
</dbReference>
<evidence type="ECO:0000256" key="11">
    <source>
        <dbReference type="SAM" id="Phobius"/>
    </source>
</evidence>
<keyword evidence="9 11" id="KW-0472">Membrane</keyword>
<keyword evidence="4" id="KW-0808">Transferase</keyword>
<dbReference type="NCBIfam" id="TIGR02210">
    <property type="entry name" value="rodA_shape"/>
    <property type="match status" value="1"/>
</dbReference>
<dbReference type="PANTHER" id="PTHR30474:SF1">
    <property type="entry name" value="PEPTIDOGLYCAN GLYCOSYLTRANSFERASE MRDB"/>
    <property type="match status" value="1"/>
</dbReference>
<evidence type="ECO:0000256" key="5">
    <source>
        <dbReference type="ARBA" id="ARBA00022692"/>
    </source>
</evidence>
<feature type="transmembrane region" description="Helical" evidence="11">
    <location>
        <begin position="135"/>
        <end position="152"/>
    </location>
</feature>
<evidence type="ECO:0000256" key="2">
    <source>
        <dbReference type="ARBA" id="ARBA00022475"/>
    </source>
</evidence>
<dbReference type="GO" id="GO:0016757">
    <property type="term" value="F:glycosyltransferase activity"/>
    <property type="evidence" value="ECO:0007669"/>
    <property type="project" value="UniProtKB-KW"/>
</dbReference>
<protein>
    <submittedName>
        <fullName evidence="12">Rod shape-determining protein RodA</fullName>
    </submittedName>
</protein>
<keyword evidence="10" id="KW-0961">Cell wall biogenesis/degradation</keyword>
<dbReference type="GO" id="GO:0008360">
    <property type="term" value="P:regulation of cell shape"/>
    <property type="evidence" value="ECO:0007669"/>
    <property type="project" value="UniProtKB-KW"/>
</dbReference>
<feature type="transmembrane region" description="Helical" evidence="11">
    <location>
        <begin position="183"/>
        <end position="201"/>
    </location>
</feature>
<dbReference type="AlphaFoldDB" id="A0A1W1CDN1"/>
<evidence type="ECO:0000256" key="10">
    <source>
        <dbReference type="ARBA" id="ARBA00023316"/>
    </source>
</evidence>